<dbReference type="InterPro" id="IPR039422">
    <property type="entry name" value="MarR/SlyA-like"/>
</dbReference>
<reference evidence="6 7" key="1">
    <citation type="journal article" date="2015" name="Int. J. Syst. Evol. Microbiol.">
        <title>Amycolatopsis rhabdoformis sp. nov., an actinomycete isolated from a tropical forest soil.</title>
        <authorList>
            <person name="Souza W.R."/>
            <person name="Silva R.E."/>
            <person name="Goodfellow M."/>
            <person name="Busarakam K."/>
            <person name="Figueiro F.S."/>
            <person name="Ferreira D."/>
            <person name="Rodrigues-Filho E."/>
            <person name="Moraes L.A.B."/>
            <person name="Zucchi T.D."/>
        </authorList>
    </citation>
    <scope>NUCLEOTIDE SEQUENCE [LARGE SCALE GENOMIC DNA]</scope>
    <source>
        <strain evidence="6 7">NCIMB 14900</strain>
    </source>
</reference>
<evidence type="ECO:0000256" key="1">
    <source>
        <dbReference type="ARBA" id="ARBA00023015"/>
    </source>
</evidence>
<dbReference type="Pfam" id="PF01047">
    <property type="entry name" value="MarR"/>
    <property type="match status" value="1"/>
</dbReference>
<dbReference type="SUPFAM" id="SSF46785">
    <property type="entry name" value="Winged helix' DNA-binding domain"/>
    <property type="match status" value="1"/>
</dbReference>
<keyword evidence="3" id="KW-0804">Transcription</keyword>
<evidence type="ECO:0000256" key="3">
    <source>
        <dbReference type="ARBA" id="ARBA00023163"/>
    </source>
</evidence>
<dbReference type="PANTHER" id="PTHR33164:SF64">
    <property type="entry name" value="TRANSCRIPTIONAL REGULATOR SLYA"/>
    <property type="match status" value="1"/>
</dbReference>
<feature type="region of interest" description="Disordered" evidence="4">
    <location>
        <begin position="81"/>
        <end position="154"/>
    </location>
</feature>
<name>A0ABZ1II20_9PSEU</name>
<accession>A0ABZ1II20</accession>
<dbReference type="SMART" id="SM00347">
    <property type="entry name" value="HTH_MARR"/>
    <property type="match status" value="1"/>
</dbReference>
<dbReference type="InterPro" id="IPR036390">
    <property type="entry name" value="WH_DNA-bd_sf"/>
</dbReference>
<dbReference type="Proteomes" id="UP001330812">
    <property type="component" value="Chromosome"/>
</dbReference>
<dbReference type="InterPro" id="IPR036388">
    <property type="entry name" value="WH-like_DNA-bd_sf"/>
</dbReference>
<dbReference type="RefSeq" id="WP_326836830.1">
    <property type="nucleotide sequence ID" value="NZ_CP142149.1"/>
</dbReference>
<gene>
    <name evidence="6" type="ORF">VSH64_18330</name>
</gene>
<evidence type="ECO:0000256" key="4">
    <source>
        <dbReference type="SAM" id="MobiDB-lite"/>
    </source>
</evidence>
<proteinExistence type="predicted"/>
<feature type="compositionally biased region" description="Low complexity" evidence="4">
    <location>
        <begin position="29"/>
        <end position="52"/>
    </location>
</feature>
<evidence type="ECO:0000256" key="2">
    <source>
        <dbReference type="ARBA" id="ARBA00023125"/>
    </source>
</evidence>
<dbReference type="InterPro" id="IPR000835">
    <property type="entry name" value="HTH_MarR-typ"/>
</dbReference>
<evidence type="ECO:0000313" key="6">
    <source>
        <dbReference type="EMBL" id="WSE34032.1"/>
    </source>
</evidence>
<feature type="compositionally biased region" description="Low complexity" evidence="4">
    <location>
        <begin position="116"/>
        <end position="150"/>
    </location>
</feature>
<keyword evidence="2" id="KW-0238">DNA-binding</keyword>
<feature type="domain" description="HTH marR-type" evidence="5">
    <location>
        <begin position="163"/>
        <end position="302"/>
    </location>
</feature>
<keyword evidence="7" id="KW-1185">Reference proteome</keyword>
<protein>
    <submittedName>
        <fullName evidence="6">MarR family transcriptional regulator</fullName>
    </submittedName>
</protein>
<dbReference type="EMBL" id="CP142149">
    <property type="protein sequence ID" value="WSE34032.1"/>
    <property type="molecule type" value="Genomic_DNA"/>
</dbReference>
<organism evidence="6 7">
    <name type="scientific">Amycolatopsis rhabdoformis</name>
    <dbReference type="NCBI Taxonomy" id="1448059"/>
    <lineage>
        <taxon>Bacteria</taxon>
        <taxon>Bacillati</taxon>
        <taxon>Actinomycetota</taxon>
        <taxon>Actinomycetes</taxon>
        <taxon>Pseudonocardiales</taxon>
        <taxon>Pseudonocardiaceae</taxon>
        <taxon>Amycolatopsis</taxon>
    </lineage>
</organism>
<feature type="region of interest" description="Disordered" evidence="4">
    <location>
        <begin position="1"/>
        <end position="52"/>
    </location>
</feature>
<dbReference type="PROSITE" id="PS50995">
    <property type="entry name" value="HTH_MARR_2"/>
    <property type="match status" value="1"/>
</dbReference>
<sequence length="315" mass="31052">MDTGTTAAVAFSRADTDTAHSAKAGPENSVAAGSRRGADGVASARAAADAPTAANASAAGAADAGAAALAIAGADRTASAGAAGRADGRGAAGVTGADAGLRAVGGPTGRSDADSAGPVNAGPDNAANAGAARRGDAAESAADVAEARGAPADMTDAAQPAMPVAAGFWLHQAALAWRAALDVRLRPLGLTPTQFLLLSAAARLERTAGPATQQEVAEHAGADRMMTSKVLRALEVRGLVTRAAHERDARAVRVALTPDGRDLTAAATAIATEFDTAFFGPAAEHLARDLRSVAEVRGRPIPSAAPKTQRTPPNA</sequence>
<evidence type="ECO:0000259" key="5">
    <source>
        <dbReference type="PROSITE" id="PS50995"/>
    </source>
</evidence>
<dbReference type="Gene3D" id="1.10.10.10">
    <property type="entry name" value="Winged helix-like DNA-binding domain superfamily/Winged helix DNA-binding domain"/>
    <property type="match status" value="1"/>
</dbReference>
<dbReference type="PANTHER" id="PTHR33164">
    <property type="entry name" value="TRANSCRIPTIONAL REGULATOR, MARR FAMILY"/>
    <property type="match status" value="1"/>
</dbReference>
<keyword evidence="1" id="KW-0805">Transcription regulation</keyword>
<evidence type="ECO:0000313" key="7">
    <source>
        <dbReference type="Proteomes" id="UP001330812"/>
    </source>
</evidence>